<name>A0A6C0JP83_9ZZZZ</name>
<evidence type="ECO:0000256" key="1">
    <source>
        <dbReference type="SAM" id="Phobius"/>
    </source>
</evidence>
<proteinExistence type="predicted"/>
<feature type="transmembrane region" description="Helical" evidence="1">
    <location>
        <begin position="45"/>
        <end position="67"/>
    </location>
</feature>
<keyword evidence="1" id="KW-0812">Transmembrane</keyword>
<protein>
    <submittedName>
        <fullName evidence="2">Uncharacterized protein</fullName>
    </submittedName>
</protein>
<organism evidence="2">
    <name type="scientific">viral metagenome</name>
    <dbReference type="NCBI Taxonomy" id="1070528"/>
    <lineage>
        <taxon>unclassified sequences</taxon>
        <taxon>metagenomes</taxon>
        <taxon>organismal metagenomes</taxon>
    </lineage>
</organism>
<evidence type="ECO:0000313" key="2">
    <source>
        <dbReference type="EMBL" id="QHU06691.1"/>
    </source>
</evidence>
<accession>A0A6C0JP83</accession>
<sequence length="68" mass="7230">MLPSNVTQYMAHAGLLLLLVGFIFGIVATADAPSKTDVSHTLDSYRWSILSNALLLTGGFLLVTGSLH</sequence>
<keyword evidence="1" id="KW-1133">Transmembrane helix</keyword>
<dbReference type="AlphaFoldDB" id="A0A6C0JP83"/>
<reference evidence="2" key="1">
    <citation type="journal article" date="2020" name="Nature">
        <title>Giant virus diversity and host interactions through global metagenomics.</title>
        <authorList>
            <person name="Schulz F."/>
            <person name="Roux S."/>
            <person name="Paez-Espino D."/>
            <person name="Jungbluth S."/>
            <person name="Walsh D.A."/>
            <person name="Denef V.J."/>
            <person name="McMahon K.D."/>
            <person name="Konstantinidis K.T."/>
            <person name="Eloe-Fadrosh E.A."/>
            <person name="Kyrpides N.C."/>
            <person name="Woyke T."/>
        </authorList>
    </citation>
    <scope>NUCLEOTIDE SEQUENCE</scope>
    <source>
        <strain evidence="2">GVMAG-S-1038524-41</strain>
    </source>
</reference>
<dbReference type="EMBL" id="MN740667">
    <property type="protein sequence ID" value="QHU06691.1"/>
    <property type="molecule type" value="Genomic_DNA"/>
</dbReference>
<keyword evidence="1" id="KW-0472">Membrane</keyword>